<dbReference type="PRINTS" id="PR00038">
    <property type="entry name" value="HTHLUXR"/>
</dbReference>
<dbReference type="Gene3D" id="1.10.10.10">
    <property type="entry name" value="Winged helix-like DNA-binding domain superfamily/Winged helix DNA-binding domain"/>
    <property type="match status" value="1"/>
</dbReference>
<sequence length="379" mass="41621">MNFSGDKIEKMLDLIYDAAAENDLWRHALTAIADLTQSEGGILFGQSVTAGRVYFDFNGRLNEECNDAYQRRHMQNPWSQYMETQAVGRLVQSDEAIPLAELQRTAFYDEVLQPQGVAHNGMMALAARDDFRAAFNMCRSVRRGPFDSDGQRFLEWLSPHLRRSVTLGFRIDGYLAMQHAAFNVLDRLADGVVVLDRKARVLFANAAVRQMAEEGSLRLHQSIATHSPAHSQRLNQLIRGALRGAAGGTMSLPRHLDGRLLTILVAAIRSKDLGRLSDAGMKDAAVLLFVVDPAKRRSIPLGQIMDAYGLTHAEARVALASSSGNTTIETAQSLGLSPNTIKTHLRRVFAKTATARQAELAGLIAAIGSVRIGDMDPEQ</sequence>
<evidence type="ECO:0000313" key="2">
    <source>
        <dbReference type="EMBL" id="WBL82135.1"/>
    </source>
</evidence>
<accession>A0ABY7MYT4</accession>
<dbReference type="Pfam" id="PF00196">
    <property type="entry name" value="GerE"/>
    <property type="match status" value="1"/>
</dbReference>
<gene>
    <name evidence="2" type="ORF">I3J27_17520</name>
</gene>
<dbReference type="EMBL" id="CP089391">
    <property type="protein sequence ID" value="WBL82135.1"/>
    <property type="molecule type" value="Genomic_DNA"/>
</dbReference>
<keyword evidence="3" id="KW-1185">Reference proteome</keyword>
<evidence type="ECO:0000313" key="3">
    <source>
        <dbReference type="Proteomes" id="UP001179614"/>
    </source>
</evidence>
<protein>
    <submittedName>
        <fullName evidence="2">LuxR C-terminal-related transcriptional regulator</fullName>
    </submittedName>
</protein>
<dbReference type="SUPFAM" id="SSF46894">
    <property type="entry name" value="C-terminal effector domain of the bipartite response regulators"/>
    <property type="match status" value="1"/>
</dbReference>
<dbReference type="RefSeq" id="WP_270171742.1">
    <property type="nucleotide sequence ID" value="NZ_CP089391.1"/>
</dbReference>
<name>A0ABY7MYT4_9BRAD</name>
<dbReference type="Proteomes" id="UP001179614">
    <property type="component" value="Chromosome"/>
</dbReference>
<organism evidence="2 3">
    <name type="scientific">Bradyrhizobium xenonodulans</name>
    <dbReference type="NCBI Taxonomy" id="2736875"/>
    <lineage>
        <taxon>Bacteria</taxon>
        <taxon>Pseudomonadati</taxon>
        <taxon>Pseudomonadota</taxon>
        <taxon>Alphaproteobacteria</taxon>
        <taxon>Hyphomicrobiales</taxon>
        <taxon>Nitrobacteraceae</taxon>
        <taxon>Bradyrhizobium</taxon>
    </lineage>
</organism>
<dbReference type="InterPro" id="IPR000792">
    <property type="entry name" value="Tscrpt_reg_LuxR_C"/>
</dbReference>
<proteinExistence type="predicted"/>
<feature type="domain" description="HTH luxR-type" evidence="1">
    <location>
        <begin position="307"/>
        <end position="364"/>
    </location>
</feature>
<dbReference type="SMART" id="SM00421">
    <property type="entry name" value="HTH_LUXR"/>
    <property type="match status" value="1"/>
</dbReference>
<dbReference type="InterPro" id="IPR036388">
    <property type="entry name" value="WH-like_DNA-bd_sf"/>
</dbReference>
<dbReference type="InterPro" id="IPR016032">
    <property type="entry name" value="Sig_transdc_resp-reg_C-effctor"/>
</dbReference>
<reference evidence="2" key="1">
    <citation type="submission" date="2021-12" db="EMBL/GenBank/DDBJ databases">
        <title>Bradyrhizobium xenonodulans sp. nov.</title>
        <authorList>
            <person name="Claassens R."/>
            <person name="Venter S.N."/>
            <person name="Beukes C.W."/>
            <person name="Stepkowski T."/>
            <person name="Steenkamp E.T."/>
        </authorList>
    </citation>
    <scope>NUCLEOTIDE SEQUENCE</scope>
    <source>
        <strain evidence="2">14AB</strain>
    </source>
</reference>
<evidence type="ECO:0000259" key="1">
    <source>
        <dbReference type="SMART" id="SM00421"/>
    </source>
</evidence>